<keyword evidence="4" id="KW-1003">Cell membrane</keyword>
<keyword evidence="5" id="KW-0597">Phosphoprotein</keyword>
<evidence type="ECO:0000256" key="9">
    <source>
        <dbReference type="ARBA" id="ARBA00022840"/>
    </source>
</evidence>
<dbReference type="FunFam" id="1.10.287.130:FF:000008">
    <property type="entry name" value="Two-component sensor histidine kinase"/>
    <property type="match status" value="1"/>
</dbReference>
<comment type="subcellular location">
    <subcellularLocation>
        <location evidence="2">Cell membrane</location>
    </subcellularLocation>
</comment>
<evidence type="ECO:0000256" key="5">
    <source>
        <dbReference type="ARBA" id="ARBA00022553"/>
    </source>
</evidence>
<keyword evidence="9" id="KW-0067">ATP-binding</keyword>
<dbReference type="GO" id="GO:0000155">
    <property type="term" value="F:phosphorelay sensor kinase activity"/>
    <property type="evidence" value="ECO:0007669"/>
    <property type="project" value="InterPro"/>
</dbReference>
<dbReference type="SMART" id="SM00388">
    <property type="entry name" value="HisKA"/>
    <property type="match status" value="1"/>
</dbReference>
<keyword evidence="8 13" id="KW-0418">Kinase</keyword>
<dbReference type="Pfam" id="PF00512">
    <property type="entry name" value="HisKA"/>
    <property type="match status" value="1"/>
</dbReference>
<dbReference type="AlphaFoldDB" id="A0A6L7G2H3"/>
<comment type="catalytic activity">
    <reaction evidence="1">
        <text>ATP + protein L-histidine = ADP + protein N-phospho-L-histidine.</text>
        <dbReference type="EC" id="2.7.13.3"/>
    </reaction>
</comment>
<organism evidence="13 14">
    <name type="scientific">Pseudooceanicola albus</name>
    <dbReference type="NCBI Taxonomy" id="2692189"/>
    <lineage>
        <taxon>Bacteria</taxon>
        <taxon>Pseudomonadati</taxon>
        <taxon>Pseudomonadota</taxon>
        <taxon>Alphaproteobacteria</taxon>
        <taxon>Rhodobacterales</taxon>
        <taxon>Paracoccaceae</taxon>
        <taxon>Pseudooceanicola</taxon>
    </lineage>
</organism>
<dbReference type="EC" id="2.7.13.3" evidence="3"/>
<evidence type="ECO:0000259" key="12">
    <source>
        <dbReference type="PROSITE" id="PS50109"/>
    </source>
</evidence>
<dbReference type="CDD" id="cd00082">
    <property type="entry name" value="HisKA"/>
    <property type="match status" value="1"/>
</dbReference>
<dbReference type="InterPro" id="IPR003661">
    <property type="entry name" value="HisK_dim/P_dom"/>
</dbReference>
<evidence type="ECO:0000256" key="8">
    <source>
        <dbReference type="ARBA" id="ARBA00022777"/>
    </source>
</evidence>
<dbReference type="GO" id="GO:0016036">
    <property type="term" value="P:cellular response to phosphate starvation"/>
    <property type="evidence" value="ECO:0007669"/>
    <property type="project" value="TreeGrafter"/>
</dbReference>
<evidence type="ECO:0000256" key="7">
    <source>
        <dbReference type="ARBA" id="ARBA00022741"/>
    </source>
</evidence>
<dbReference type="GO" id="GO:0005524">
    <property type="term" value="F:ATP binding"/>
    <property type="evidence" value="ECO:0007669"/>
    <property type="project" value="UniProtKB-KW"/>
</dbReference>
<dbReference type="GO" id="GO:0004721">
    <property type="term" value="F:phosphoprotein phosphatase activity"/>
    <property type="evidence" value="ECO:0007669"/>
    <property type="project" value="TreeGrafter"/>
</dbReference>
<keyword evidence="6" id="KW-0808">Transferase</keyword>
<reference evidence="13 14" key="1">
    <citation type="submission" date="2019-12" db="EMBL/GenBank/DDBJ databases">
        <authorList>
            <person name="Li M."/>
        </authorList>
    </citation>
    <scope>NUCLEOTIDE SEQUENCE [LARGE SCALE GENOMIC DNA]</scope>
    <source>
        <strain evidence="13 14">GBMRC 2024</strain>
    </source>
</reference>
<dbReference type="Gene3D" id="3.30.565.10">
    <property type="entry name" value="Histidine kinase-like ATPase, C-terminal domain"/>
    <property type="match status" value="1"/>
</dbReference>
<dbReference type="InterPro" id="IPR036890">
    <property type="entry name" value="HATPase_C_sf"/>
</dbReference>
<dbReference type="SMART" id="SM00387">
    <property type="entry name" value="HATPase_c"/>
    <property type="match status" value="1"/>
</dbReference>
<dbReference type="SUPFAM" id="SSF55874">
    <property type="entry name" value="ATPase domain of HSP90 chaperone/DNA topoisomerase II/histidine kinase"/>
    <property type="match status" value="1"/>
</dbReference>
<keyword evidence="10" id="KW-0902">Two-component regulatory system</keyword>
<dbReference type="Pfam" id="PF02518">
    <property type="entry name" value="HATPase_c"/>
    <property type="match status" value="1"/>
</dbReference>
<dbReference type="PANTHER" id="PTHR45453:SF1">
    <property type="entry name" value="PHOSPHATE REGULON SENSOR PROTEIN PHOR"/>
    <property type="match status" value="1"/>
</dbReference>
<dbReference type="InterPro" id="IPR003594">
    <property type="entry name" value="HATPase_dom"/>
</dbReference>
<keyword evidence="11" id="KW-0472">Membrane</keyword>
<evidence type="ECO:0000256" key="2">
    <source>
        <dbReference type="ARBA" id="ARBA00004236"/>
    </source>
</evidence>
<dbReference type="InterPro" id="IPR004358">
    <property type="entry name" value="Sig_transdc_His_kin-like_C"/>
</dbReference>
<evidence type="ECO:0000256" key="3">
    <source>
        <dbReference type="ARBA" id="ARBA00012438"/>
    </source>
</evidence>
<dbReference type="InterPro" id="IPR035965">
    <property type="entry name" value="PAS-like_dom_sf"/>
</dbReference>
<dbReference type="FunFam" id="3.30.565.10:FF:000006">
    <property type="entry name" value="Sensor histidine kinase WalK"/>
    <property type="match status" value="1"/>
</dbReference>
<dbReference type="GO" id="GO:0005886">
    <property type="term" value="C:plasma membrane"/>
    <property type="evidence" value="ECO:0007669"/>
    <property type="project" value="UniProtKB-SubCell"/>
</dbReference>
<dbReference type="EMBL" id="WUMU01000005">
    <property type="protein sequence ID" value="MXN17647.1"/>
    <property type="molecule type" value="Genomic_DNA"/>
</dbReference>
<dbReference type="PROSITE" id="PS50109">
    <property type="entry name" value="HIS_KIN"/>
    <property type="match status" value="1"/>
</dbReference>
<comment type="caution">
    <text evidence="13">The sequence shown here is derived from an EMBL/GenBank/DDBJ whole genome shotgun (WGS) entry which is preliminary data.</text>
</comment>
<evidence type="ECO:0000313" key="13">
    <source>
        <dbReference type="EMBL" id="MXN17647.1"/>
    </source>
</evidence>
<dbReference type="PANTHER" id="PTHR45453">
    <property type="entry name" value="PHOSPHATE REGULON SENSOR PROTEIN PHOR"/>
    <property type="match status" value="1"/>
</dbReference>
<dbReference type="Gene3D" id="1.10.287.130">
    <property type="match status" value="1"/>
</dbReference>
<evidence type="ECO:0000256" key="11">
    <source>
        <dbReference type="ARBA" id="ARBA00023136"/>
    </source>
</evidence>
<dbReference type="RefSeq" id="WP_160893166.1">
    <property type="nucleotide sequence ID" value="NZ_WUMU01000005.1"/>
</dbReference>
<feature type="domain" description="Histidine kinase" evidence="12">
    <location>
        <begin position="121"/>
        <end position="345"/>
    </location>
</feature>
<proteinExistence type="predicted"/>
<keyword evidence="7" id="KW-0547">Nucleotide-binding</keyword>
<name>A0A6L7G2H3_9RHOB</name>
<dbReference type="SUPFAM" id="SSF47384">
    <property type="entry name" value="Homodimeric domain of signal transducing histidine kinase"/>
    <property type="match status" value="1"/>
</dbReference>
<dbReference type="InterPro" id="IPR005467">
    <property type="entry name" value="His_kinase_dom"/>
</dbReference>
<sequence>MPDSLTAFLDAIPLPALMVAPSERVIAANDLAQAMFGGQITERHFITVIRQPAVLDAVEACLADHQRHHTRYLATRRGQETNHEVTCAYVDTSLGRGVIVTLQDTTQLEKAERMRRDFVANVSHELRTPLTALIGFIETLRGPARNDTAARERFLEIMAREAGRMERLVKDLLSLSQVEGAARVRPTQRVELHALMTSVQHALAPLAEGAGVAILVDSALPEVFVQGDEDQLRQVLTNLTENAIKYGRSGKEVRLALSEPAEMRELQGRGVVLSVTDKGPGIPEIHLPRLTERFYRVDSHRSREMGGTGLGLAIVKHIVNRHRGRMRISSVVGEGTSIRVILPLS</sequence>
<evidence type="ECO:0000256" key="4">
    <source>
        <dbReference type="ARBA" id="ARBA00022475"/>
    </source>
</evidence>
<protein>
    <recommendedName>
        <fullName evidence="3">histidine kinase</fullName>
        <ecNumber evidence="3">2.7.13.3</ecNumber>
    </recommendedName>
</protein>
<evidence type="ECO:0000256" key="1">
    <source>
        <dbReference type="ARBA" id="ARBA00000085"/>
    </source>
</evidence>
<evidence type="ECO:0000313" key="14">
    <source>
        <dbReference type="Proteomes" id="UP000477911"/>
    </source>
</evidence>
<dbReference type="Gene3D" id="3.30.450.20">
    <property type="entry name" value="PAS domain"/>
    <property type="match status" value="1"/>
</dbReference>
<accession>A0A6L7G2H3</accession>
<keyword evidence="14" id="KW-1185">Reference proteome</keyword>
<dbReference type="InterPro" id="IPR050351">
    <property type="entry name" value="BphY/WalK/GraS-like"/>
</dbReference>
<evidence type="ECO:0000256" key="6">
    <source>
        <dbReference type="ARBA" id="ARBA00022679"/>
    </source>
</evidence>
<dbReference type="SUPFAM" id="SSF55785">
    <property type="entry name" value="PYP-like sensor domain (PAS domain)"/>
    <property type="match status" value="1"/>
</dbReference>
<gene>
    <name evidence="13" type="ORF">GR170_07375</name>
</gene>
<evidence type="ECO:0000256" key="10">
    <source>
        <dbReference type="ARBA" id="ARBA00023012"/>
    </source>
</evidence>
<dbReference type="Proteomes" id="UP000477911">
    <property type="component" value="Unassembled WGS sequence"/>
</dbReference>
<dbReference type="InterPro" id="IPR036097">
    <property type="entry name" value="HisK_dim/P_sf"/>
</dbReference>
<dbReference type="PRINTS" id="PR00344">
    <property type="entry name" value="BCTRLSENSOR"/>
</dbReference>